<sequence length="167" mass="18191">MDAAVIYKERALYRGSGSTCKYRFTVHFVCDMSDRFHWQSVLRYLLTAGAVYVLTLTSLSSAHATCGDYLHHAGSPEPAKVDTDQLTHAQPVPAQQPCSGPECQNHLPDPAPESPVIVLTVSKPACAFARVELKSGAPLTAAILGQNRHYTNACRTRIDRPPRTSAV</sequence>
<keyword evidence="2" id="KW-1185">Reference proteome</keyword>
<dbReference type="EMBL" id="CP036266">
    <property type="protein sequence ID" value="QDT19234.1"/>
    <property type="molecule type" value="Genomic_DNA"/>
</dbReference>
<gene>
    <name evidence="1" type="ORF">HG66A1_09980</name>
</gene>
<evidence type="ECO:0000313" key="1">
    <source>
        <dbReference type="EMBL" id="QDT19234.1"/>
    </source>
</evidence>
<accession>A0A517PIM1</accession>
<reference evidence="1 2" key="1">
    <citation type="submission" date="2019-02" db="EMBL/GenBank/DDBJ databases">
        <title>Deep-cultivation of Planctomycetes and their phenomic and genomic characterization uncovers novel biology.</title>
        <authorList>
            <person name="Wiegand S."/>
            <person name="Jogler M."/>
            <person name="Boedeker C."/>
            <person name="Pinto D."/>
            <person name="Vollmers J."/>
            <person name="Rivas-Marin E."/>
            <person name="Kohn T."/>
            <person name="Peeters S.H."/>
            <person name="Heuer A."/>
            <person name="Rast P."/>
            <person name="Oberbeckmann S."/>
            <person name="Bunk B."/>
            <person name="Jeske O."/>
            <person name="Meyerdierks A."/>
            <person name="Storesund J.E."/>
            <person name="Kallscheuer N."/>
            <person name="Luecker S."/>
            <person name="Lage O.M."/>
            <person name="Pohl T."/>
            <person name="Merkel B.J."/>
            <person name="Hornburger P."/>
            <person name="Mueller R.-W."/>
            <person name="Bruemmer F."/>
            <person name="Labrenz M."/>
            <person name="Spormann A.M."/>
            <person name="Op den Camp H."/>
            <person name="Overmann J."/>
            <person name="Amann R."/>
            <person name="Jetten M.S.M."/>
            <person name="Mascher T."/>
            <person name="Medema M.H."/>
            <person name="Devos D.P."/>
            <person name="Kaster A.-K."/>
            <person name="Ovreas L."/>
            <person name="Rohde M."/>
            <person name="Galperin M.Y."/>
            <person name="Jogler C."/>
        </authorList>
    </citation>
    <scope>NUCLEOTIDE SEQUENCE [LARGE SCALE GENOMIC DNA]</scope>
    <source>
        <strain evidence="1 2">HG66A1</strain>
    </source>
</reference>
<organism evidence="1 2">
    <name type="scientific">Gimesia chilikensis</name>
    <dbReference type="NCBI Taxonomy" id="2605989"/>
    <lineage>
        <taxon>Bacteria</taxon>
        <taxon>Pseudomonadati</taxon>
        <taxon>Planctomycetota</taxon>
        <taxon>Planctomycetia</taxon>
        <taxon>Planctomycetales</taxon>
        <taxon>Planctomycetaceae</taxon>
        <taxon>Gimesia</taxon>
    </lineage>
</organism>
<protein>
    <submittedName>
        <fullName evidence="1">Uncharacterized protein</fullName>
    </submittedName>
</protein>
<evidence type="ECO:0000313" key="2">
    <source>
        <dbReference type="Proteomes" id="UP000320421"/>
    </source>
</evidence>
<name>A0A517PIM1_9PLAN</name>
<dbReference type="AlphaFoldDB" id="A0A517PIM1"/>
<dbReference type="Proteomes" id="UP000320421">
    <property type="component" value="Chromosome"/>
</dbReference>
<proteinExistence type="predicted"/>